<evidence type="ECO:0000313" key="1">
    <source>
        <dbReference type="EMBL" id="CAG8475211.1"/>
    </source>
</evidence>
<keyword evidence="2" id="KW-1185">Reference proteome</keyword>
<organism evidence="1 2">
    <name type="scientific">Ambispora leptoticha</name>
    <dbReference type="NCBI Taxonomy" id="144679"/>
    <lineage>
        <taxon>Eukaryota</taxon>
        <taxon>Fungi</taxon>
        <taxon>Fungi incertae sedis</taxon>
        <taxon>Mucoromycota</taxon>
        <taxon>Glomeromycotina</taxon>
        <taxon>Glomeromycetes</taxon>
        <taxon>Archaeosporales</taxon>
        <taxon>Ambisporaceae</taxon>
        <taxon>Ambispora</taxon>
    </lineage>
</organism>
<dbReference type="EMBL" id="CAJVPS010000307">
    <property type="protein sequence ID" value="CAG8475211.1"/>
    <property type="molecule type" value="Genomic_DNA"/>
</dbReference>
<name>A0A9N8Z459_9GLOM</name>
<accession>A0A9N8Z459</accession>
<evidence type="ECO:0000313" key="2">
    <source>
        <dbReference type="Proteomes" id="UP000789508"/>
    </source>
</evidence>
<dbReference type="AlphaFoldDB" id="A0A9N8Z459"/>
<proteinExistence type="predicted"/>
<comment type="caution">
    <text evidence="1">The sequence shown here is derived from an EMBL/GenBank/DDBJ whole genome shotgun (WGS) entry which is preliminary data.</text>
</comment>
<reference evidence="1" key="1">
    <citation type="submission" date="2021-06" db="EMBL/GenBank/DDBJ databases">
        <authorList>
            <person name="Kallberg Y."/>
            <person name="Tangrot J."/>
            <person name="Rosling A."/>
        </authorList>
    </citation>
    <scope>NUCLEOTIDE SEQUENCE</scope>
    <source>
        <strain evidence="1">FL130A</strain>
    </source>
</reference>
<gene>
    <name evidence="1" type="ORF">ALEPTO_LOCUS2206</name>
</gene>
<dbReference type="Proteomes" id="UP000789508">
    <property type="component" value="Unassembled WGS sequence"/>
</dbReference>
<protein>
    <submittedName>
        <fullName evidence="1">934_t:CDS:1</fullName>
    </submittedName>
</protein>
<sequence>MEIELEKMTIEVKDVSHMIKTDWNCYVINVSQIIKLEEKYSLIEISEQTSSDF</sequence>